<evidence type="ECO:0000256" key="8">
    <source>
        <dbReference type="RuleBase" id="RU362026"/>
    </source>
</evidence>
<feature type="domain" description="DNA methylase N-4/N-6" evidence="10">
    <location>
        <begin position="80"/>
        <end position="325"/>
    </location>
</feature>
<dbReference type="PROSITE" id="PS00093">
    <property type="entry name" value="N4_MTASE"/>
    <property type="match status" value="1"/>
</dbReference>
<dbReference type="Pfam" id="PF01555">
    <property type="entry name" value="N6_N4_Mtase"/>
    <property type="match status" value="1"/>
</dbReference>
<evidence type="ECO:0000313" key="12">
    <source>
        <dbReference type="Proteomes" id="UP001183388"/>
    </source>
</evidence>
<comment type="caution">
    <text evidence="11">The sequence shown here is derived from an EMBL/GenBank/DDBJ whole genome shotgun (WGS) entry which is preliminary data.</text>
</comment>
<keyword evidence="5" id="KW-0680">Restriction system</keyword>
<dbReference type="InterPro" id="IPR002941">
    <property type="entry name" value="DNA_methylase_N4/N6"/>
</dbReference>
<evidence type="ECO:0000256" key="3">
    <source>
        <dbReference type="ARBA" id="ARBA00022679"/>
    </source>
</evidence>
<feature type="compositionally biased region" description="Basic residues" evidence="9">
    <location>
        <begin position="9"/>
        <end position="18"/>
    </location>
</feature>
<dbReference type="InterPro" id="IPR001091">
    <property type="entry name" value="RM_Methyltransferase"/>
</dbReference>
<keyword evidence="6" id="KW-0238">DNA-binding</keyword>
<reference evidence="12" key="1">
    <citation type="submission" date="2023-07" db="EMBL/GenBank/DDBJ databases">
        <title>30 novel species of actinomycetes from the DSMZ collection.</title>
        <authorList>
            <person name="Nouioui I."/>
        </authorList>
    </citation>
    <scope>NUCLEOTIDE SEQUENCE [LARGE SCALE GENOMIC DNA]</scope>
    <source>
        <strain evidence="12">DSM 44917</strain>
    </source>
</reference>
<keyword evidence="2 11" id="KW-0489">Methyltransferase</keyword>
<evidence type="ECO:0000256" key="6">
    <source>
        <dbReference type="ARBA" id="ARBA00023125"/>
    </source>
</evidence>
<comment type="similarity">
    <text evidence="1">Belongs to the N(4)/N(6)-methyltransferase family. N(4) subfamily.</text>
</comment>
<name>A0ABU2L6V0_9ACTN</name>
<evidence type="ECO:0000256" key="2">
    <source>
        <dbReference type="ARBA" id="ARBA00022603"/>
    </source>
</evidence>
<evidence type="ECO:0000256" key="1">
    <source>
        <dbReference type="ARBA" id="ARBA00010203"/>
    </source>
</evidence>
<dbReference type="InterPro" id="IPR017985">
    <property type="entry name" value="MeTrfase_CN4_CS"/>
</dbReference>
<organism evidence="11 12">
    <name type="scientific">Streptomyces boetiae</name>
    <dbReference type="NCBI Taxonomy" id="3075541"/>
    <lineage>
        <taxon>Bacteria</taxon>
        <taxon>Bacillati</taxon>
        <taxon>Actinomycetota</taxon>
        <taxon>Actinomycetes</taxon>
        <taxon>Kitasatosporales</taxon>
        <taxon>Streptomycetaceae</taxon>
        <taxon>Streptomyces</taxon>
    </lineage>
</organism>
<dbReference type="Proteomes" id="UP001183388">
    <property type="component" value="Unassembled WGS sequence"/>
</dbReference>
<dbReference type="EMBL" id="JAVREN010000010">
    <property type="protein sequence ID" value="MDT0307212.1"/>
    <property type="molecule type" value="Genomic_DNA"/>
</dbReference>
<dbReference type="Gene3D" id="3.40.50.150">
    <property type="entry name" value="Vaccinia Virus protein VP39"/>
    <property type="match status" value="1"/>
</dbReference>
<keyword evidence="4" id="KW-0949">S-adenosyl-L-methionine</keyword>
<evidence type="ECO:0000256" key="5">
    <source>
        <dbReference type="ARBA" id="ARBA00022747"/>
    </source>
</evidence>
<evidence type="ECO:0000259" key="10">
    <source>
        <dbReference type="Pfam" id="PF01555"/>
    </source>
</evidence>
<protein>
    <recommendedName>
        <fullName evidence="8">Methyltransferase</fullName>
        <ecNumber evidence="8">2.1.1.-</ecNumber>
    </recommendedName>
</protein>
<feature type="region of interest" description="Disordered" evidence="9">
    <location>
        <begin position="1"/>
        <end position="50"/>
    </location>
</feature>
<dbReference type="EC" id="2.1.1.-" evidence="8"/>
<dbReference type="SUPFAM" id="SSF53335">
    <property type="entry name" value="S-adenosyl-L-methionine-dependent methyltransferases"/>
    <property type="match status" value="1"/>
</dbReference>
<dbReference type="PRINTS" id="PR00508">
    <property type="entry name" value="S21N4MTFRASE"/>
</dbReference>
<comment type="catalytic activity">
    <reaction evidence="7">
        <text>a 2'-deoxycytidine in DNA + S-adenosyl-L-methionine = an N(4)-methyl-2'-deoxycytidine in DNA + S-adenosyl-L-homocysteine + H(+)</text>
        <dbReference type="Rhea" id="RHEA:16857"/>
        <dbReference type="Rhea" id="RHEA-COMP:11369"/>
        <dbReference type="Rhea" id="RHEA-COMP:13674"/>
        <dbReference type="ChEBI" id="CHEBI:15378"/>
        <dbReference type="ChEBI" id="CHEBI:57856"/>
        <dbReference type="ChEBI" id="CHEBI:59789"/>
        <dbReference type="ChEBI" id="CHEBI:85452"/>
        <dbReference type="ChEBI" id="CHEBI:137933"/>
        <dbReference type="EC" id="2.1.1.113"/>
    </reaction>
</comment>
<gene>
    <name evidence="11" type="ORF">RM780_09580</name>
</gene>
<proteinExistence type="inferred from homology"/>
<keyword evidence="3 11" id="KW-0808">Transferase</keyword>
<evidence type="ECO:0000256" key="7">
    <source>
        <dbReference type="ARBA" id="ARBA00049120"/>
    </source>
</evidence>
<sequence>MTPPPNSHPPRRAARPPLHRNQPETTAAADDLARRHARPEATSGVPEPAAGREYYADGRVRLLLGDALAVLRELPDGLADTVVTSPPYFWTRDYGAAGQYGLEATPQDYLDTLRAVMAQAHRVLAPHGVLWLNLADSHSQRTAIRASSHQEGLHGARGARPAWRELTRAGRTRLPAHNLINHRPVPEKSLLLLPERLLVALAEDGWLIRSKIVWAKTTCLPDPAADRPARRWEPLFLLTKSRHYSYNRAAAPRGDVWSLPASRGTGAHFASYPVDLPQRCIAASCPEDGLVLDPFSGSGTTALAAHRQNRRYLGIDLRADYHDLALDRLGLSRTPAVLRQGGGAA</sequence>
<dbReference type="InterPro" id="IPR029063">
    <property type="entry name" value="SAM-dependent_MTases_sf"/>
</dbReference>
<evidence type="ECO:0000313" key="11">
    <source>
        <dbReference type="EMBL" id="MDT0307212.1"/>
    </source>
</evidence>
<dbReference type="GO" id="GO:0008168">
    <property type="term" value="F:methyltransferase activity"/>
    <property type="evidence" value="ECO:0007669"/>
    <property type="project" value="UniProtKB-KW"/>
</dbReference>
<accession>A0ABU2L6V0</accession>
<dbReference type="RefSeq" id="WP_311630154.1">
    <property type="nucleotide sequence ID" value="NZ_JAVREN010000010.1"/>
</dbReference>
<keyword evidence="12" id="KW-1185">Reference proteome</keyword>
<dbReference type="GO" id="GO:0032259">
    <property type="term" value="P:methylation"/>
    <property type="evidence" value="ECO:0007669"/>
    <property type="project" value="UniProtKB-KW"/>
</dbReference>
<evidence type="ECO:0000256" key="4">
    <source>
        <dbReference type="ARBA" id="ARBA00022691"/>
    </source>
</evidence>
<evidence type="ECO:0000256" key="9">
    <source>
        <dbReference type="SAM" id="MobiDB-lite"/>
    </source>
</evidence>